<comment type="similarity">
    <text evidence="1">Belongs to the transferase hexapeptide repeat family.</text>
</comment>
<dbReference type="Pfam" id="PF12464">
    <property type="entry name" value="Mac"/>
    <property type="match status" value="1"/>
</dbReference>
<evidence type="ECO:0000313" key="6">
    <source>
        <dbReference type="EMBL" id="KKY18443.1"/>
    </source>
</evidence>
<reference evidence="6 7" key="1">
    <citation type="submission" date="2015-05" db="EMBL/GenBank/DDBJ databases">
        <title>Distinctive expansion of gene families associated with plant cell wall degradation and secondary metabolism in the genomes of grapevine trunk pathogens.</title>
        <authorList>
            <person name="Lawrence D.P."/>
            <person name="Travadon R."/>
            <person name="Rolshausen P.E."/>
            <person name="Baumgartner K."/>
        </authorList>
    </citation>
    <scope>NUCLEOTIDE SEQUENCE [LARGE SCALE GENOMIC DNA]</scope>
    <source>
        <strain evidence="6">UCRPC4</strain>
    </source>
</reference>
<feature type="domain" description="BTB" evidence="4">
    <location>
        <begin position="28"/>
        <end position="134"/>
    </location>
</feature>
<dbReference type="Pfam" id="PF00651">
    <property type="entry name" value="BTB"/>
    <property type="match status" value="1"/>
</dbReference>
<feature type="region of interest" description="Disordered" evidence="3">
    <location>
        <begin position="208"/>
        <end position="247"/>
    </location>
</feature>
<feature type="compositionally biased region" description="Basic and acidic residues" evidence="3">
    <location>
        <begin position="208"/>
        <end position="221"/>
    </location>
</feature>
<reference evidence="6 7" key="2">
    <citation type="submission" date="2015-05" db="EMBL/GenBank/DDBJ databases">
        <authorList>
            <person name="Morales-Cruz A."/>
            <person name="Amrine K.C."/>
            <person name="Cantu D."/>
        </authorList>
    </citation>
    <scope>NUCLEOTIDE SEQUENCE [LARGE SCALE GENOMIC DNA]</scope>
    <source>
        <strain evidence="6">UCRPC4</strain>
    </source>
</reference>
<dbReference type="InterPro" id="IPR024688">
    <property type="entry name" value="Mac_dom"/>
</dbReference>
<evidence type="ECO:0000256" key="2">
    <source>
        <dbReference type="ARBA" id="ARBA00022679"/>
    </source>
</evidence>
<evidence type="ECO:0000259" key="5">
    <source>
        <dbReference type="SMART" id="SM01266"/>
    </source>
</evidence>
<dbReference type="SMART" id="SM00225">
    <property type="entry name" value="BTB"/>
    <property type="match status" value="1"/>
</dbReference>
<dbReference type="CDD" id="cd18186">
    <property type="entry name" value="BTB_POZ_ZBTB_KLHL-like"/>
    <property type="match status" value="1"/>
</dbReference>
<feature type="domain" description="Maltose/galactoside acetyltransferase" evidence="5">
    <location>
        <begin position="289"/>
        <end position="352"/>
    </location>
</feature>
<dbReference type="PANTHER" id="PTHR47843">
    <property type="entry name" value="BTB DOMAIN-CONTAINING PROTEIN-RELATED"/>
    <property type="match status" value="1"/>
</dbReference>
<comment type="caution">
    <text evidence="6">The sequence shown here is derived from an EMBL/GenBank/DDBJ whole genome shotgun (WGS) entry which is preliminary data.</text>
</comment>
<keyword evidence="7" id="KW-1185">Reference proteome</keyword>
<dbReference type="Gene3D" id="3.30.710.10">
    <property type="entry name" value="Potassium Channel Kv1.1, Chain A"/>
    <property type="match status" value="1"/>
</dbReference>
<keyword evidence="2 6" id="KW-0808">Transferase</keyword>
<dbReference type="GO" id="GO:0016407">
    <property type="term" value="F:acetyltransferase activity"/>
    <property type="evidence" value="ECO:0007669"/>
    <property type="project" value="InterPro"/>
</dbReference>
<evidence type="ECO:0000313" key="7">
    <source>
        <dbReference type="Proteomes" id="UP000053317"/>
    </source>
</evidence>
<dbReference type="InterPro" id="IPR011004">
    <property type="entry name" value="Trimer_LpxA-like_sf"/>
</dbReference>
<evidence type="ECO:0000256" key="1">
    <source>
        <dbReference type="ARBA" id="ARBA00007274"/>
    </source>
</evidence>
<dbReference type="InterPro" id="IPR011333">
    <property type="entry name" value="SKP1/BTB/POZ_sf"/>
</dbReference>
<dbReference type="EMBL" id="LCWF01000121">
    <property type="protein sequence ID" value="KKY18443.1"/>
    <property type="molecule type" value="Genomic_DNA"/>
</dbReference>
<accession>A0A0G2G3P4</accession>
<dbReference type="AlphaFoldDB" id="A0A0G2G3P4"/>
<dbReference type="OrthoDB" id="1022638at2759"/>
<dbReference type="SMART" id="SM01266">
    <property type="entry name" value="Mac"/>
    <property type="match status" value="1"/>
</dbReference>
<gene>
    <name evidence="6" type="ORF">UCRPC4_g04912</name>
</gene>
<evidence type="ECO:0000259" key="4">
    <source>
        <dbReference type="SMART" id="SM00225"/>
    </source>
</evidence>
<dbReference type="SUPFAM" id="SSF51161">
    <property type="entry name" value="Trimeric LpxA-like enzymes"/>
    <property type="match status" value="1"/>
</dbReference>
<dbReference type="Proteomes" id="UP000053317">
    <property type="component" value="Unassembled WGS sequence"/>
</dbReference>
<name>A0A0G2G3P4_PHACM</name>
<dbReference type="PANTHER" id="PTHR47843:SF2">
    <property type="entry name" value="BTB DOMAIN-CONTAINING PROTEIN"/>
    <property type="match status" value="1"/>
</dbReference>
<dbReference type="Gene3D" id="2.160.10.10">
    <property type="entry name" value="Hexapeptide repeat proteins"/>
    <property type="match status" value="1"/>
</dbReference>
<protein>
    <submittedName>
        <fullName evidence="6">Putative galactoside o-acetyltransferase</fullName>
    </submittedName>
</protein>
<organism evidence="6 7">
    <name type="scientific">Phaeomoniella chlamydospora</name>
    <name type="common">Phaeoacremonium chlamydosporum</name>
    <dbReference type="NCBI Taxonomy" id="158046"/>
    <lineage>
        <taxon>Eukaryota</taxon>
        <taxon>Fungi</taxon>
        <taxon>Dikarya</taxon>
        <taxon>Ascomycota</taxon>
        <taxon>Pezizomycotina</taxon>
        <taxon>Eurotiomycetes</taxon>
        <taxon>Chaetothyriomycetidae</taxon>
        <taxon>Phaeomoniellales</taxon>
        <taxon>Phaeomoniellaceae</taxon>
        <taxon>Phaeomoniella</taxon>
    </lineage>
</organism>
<sequence length="379" mass="43264">MNGTSASAINGKMEETKEKPLNELLTSRIVDIYVGPENTHWPLHEKLLCHYSSVLADKFYNEDTPARGNNKSFGLPEEEDCTFEMLVSWLYSRRLDPPAEEKEIGPLLDLYLLSEKLEMEKLSNDIVEVVRQFYHEENAYPGLRRVQYIYSNTDEDNSMREMMVSSIARYLALGDSIPAHWNKALKNNGDLAVDIIRAIQEWHLEGKSVPDARDGSADRGRTTFSKIEPEQDYGSSQPGTPGIKSYTDQETVDEGISVLKPGAMAATEKNARLIEIAKGFNNVPWCEEYERMISGMLYNCTDKKLEEGRFRARKWCHLYNTQFPVDNPDATLEGLAAERYERLKEILGKVGEDVFIEPPFYIDYGCNISMGNKFYANFK</sequence>
<dbReference type="InterPro" id="IPR000210">
    <property type="entry name" value="BTB/POZ_dom"/>
</dbReference>
<proteinExistence type="inferred from homology"/>
<evidence type="ECO:0000256" key="3">
    <source>
        <dbReference type="SAM" id="MobiDB-lite"/>
    </source>
</evidence>
<dbReference type="SUPFAM" id="SSF54695">
    <property type="entry name" value="POZ domain"/>
    <property type="match status" value="1"/>
</dbReference>